<dbReference type="InterPro" id="IPR006311">
    <property type="entry name" value="TAT_signal"/>
</dbReference>
<keyword evidence="3" id="KW-0732">Signal</keyword>
<protein>
    <submittedName>
        <fullName evidence="5">Lytic transglycosylase, catalytic</fullName>
    </submittedName>
</protein>
<accession>A0A159Z8I4</accession>
<name>A0A159Z8I4_9RHOB</name>
<dbReference type="EMBL" id="CP012661">
    <property type="protein sequence ID" value="AMY71845.1"/>
    <property type="molecule type" value="Genomic_DNA"/>
</dbReference>
<evidence type="ECO:0000256" key="2">
    <source>
        <dbReference type="ARBA" id="ARBA00009387"/>
    </source>
</evidence>
<dbReference type="PATRIC" id="fig|1335048.3.peg.4811"/>
<dbReference type="Pfam" id="PF01464">
    <property type="entry name" value="SLT"/>
    <property type="match status" value="1"/>
</dbReference>
<proteinExistence type="inferred from homology"/>
<dbReference type="PROSITE" id="PS51257">
    <property type="entry name" value="PROKAR_LIPOPROTEIN"/>
    <property type="match status" value="1"/>
</dbReference>
<evidence type="ECO:0000256" key="3">
    <source>
        <dbReference type="SAM" id="SignalP"/>
    </source>
</evidence>
<dbReference type="PROSITE" id="PS51318">
    <property type="entry name" value="TAT"/>
    <property type="match status" value="1"/>
</dbReference>
<dbReference type="Gene3D" id="1.10.530.10">
    <property type="match status" value="1"/>
</dbReference>
<dbReference type="KEGG" id="daa:AKL17_4635"/>
<gene>
    <name evidence="5" type="ORF">AKL17_4635</name>
</gene>
<dbReference type="SUPFAM" id="SSF53955">
    <property type="entry name" value="Lysozyme-like"/>
    <property type="match status" value="1"/>
</dbReference>
<comment type="similarity">
    <text evidence="1">Belongs to the transglycosylase Slt family.</text>
</comment>
<evidence type="ECO:0000256" key="1">
    <source>
        <dbReference type="ARBA" id="ARBA00007734"/>
    </source>
</evidence>
<organism evidence="5 6">
    <name type="scientific">Frigidibacter mobilis</name>
    <dbReference type="NCBI Taxonomy" id="1335048"/>
    <lineage>
        <taxon>Bacteria</taxon>
        <taxon>Pseudomonadati</taxon>
        <taxon>Pseudomonadota</taxon>
        <taxon>Alphaproteobacteria</taxon>
        <taxon>Rhodobacterales</taxon>
        <taxon>Paracoccaceae</taxon>
        <taxon>Frigidibacter</taxon>
    </lineage>
</organism>
<dbReference type="PANTHER" id="PTHR37423">
    <property type="entry name" value="SOLUBLE LYTIC MUREIN TRANSGLYCOSYLASE-RELATED"/>
    <property type="match status" value="1"/>
</dbReference>
<dbReference type="STRING" id="1335048.AKL17_4635"/>
<feature type="chain" id="PRO_5007811764" evidence="3">
    <location>
        <begin position="22"/>
        <end position="158"/>
    </location>
</feature>
<reference evidence="5 6" key="1">
    <citation type="submission" date="2015-09" db="EMBL/GenBank/DDBJ databases">
        <title>Complete genome sequence of Defluviimonas alba cai42t isolated from an oilfield in Xinjiang.</title>
        <authorList>
            <person name="Geng S."/>
            <person name="Pan X."/>
            <person name="Wu X."/>
        </authorList>
    </citation>
    <scope>NUCLEOTIDE SEQUENCE [LARGE SCALE GENOMIC DNA]</scope>
    <source>
        <strain evidence="6">cai42</strain>
    </source>
</reference>
<evidence type="ECO:0000313" key="5">
    <source>
        <dbReference type="EMBL" id="AMY71845.1"/>
    </source>
</evidence>
<dbReference type="Proteomes" id="UP000076128">
    <property type="component" value="Chromosome"/>
</dbReference>
<dbReference type="RefSeq" id="WP_174549674.1">
    <property type="nucleotide sequence ID" value="NZ_CP012661.1"/>
</dbReference>
<evidence type="ECO:0000259" key="4">
    <source>
        <dbReference type="Pfam" id="PF01464"/>
    </source>
</evidence>
<dbReference type="AlphaFoldDB" id="A0A159Z8I4"/>
<sequence length="158" mass="17363">MSGLNRRVALAGLSALVIALAGCGSRQEEVTRFATPSYAAASPELIALVDRYAREYDVPPALVHRVVQRESSYNPGARNGPYYGLMQILPQTASTMGFRGQPSDLLNPETNLKYAVKYLRGAWLVSDGSHDKAVGWYSRGYYYEAKRRGMLEATGLRG</sequence>
<dbReference type="PANTHER" id="PTHR37423:SF2">
    <property type="entry name" value="MEMBRANE-BOUND LYTIC MUREIN TRANSGLYCOSYLASE C"/>
    <property type="match status" value="1"/>
</dbReference>
<evidence type="ECO:0000313" key="6">
    <source>
        <dbReference type="Proteomes" id="UP000076128"/>
    </source>
</evidence>
<dbReference type="InterPro" id="IPR008258">
    <property type="entry name" value="Transglycosylase_SLT_dom_1"/>
</dbReference>
<feature type="signal peptide" evidence="3">
    <location>
        <begin position="1"/>
        <end position="21"/>
    </location>
</feature>
<dbReference type="InterPro" id="IPR023346">
    <property type="entry name" value="Lysozyme-like_dom_sf"/>
</dbReference>
<comment type="similarity">
    <text evidence="2">Belongs to the virb1 family.</text>
</comment>
<feature type="domain" description="Transglycosylase SLT" evidence="4">
    <location>
        <begin position="49"/>
        <end position="140"/>
    </location>
</feature>
<keyword evidence="6" id="KW-1185">Reference proteome</keyword>